<proteinExistence type="predicted"/>
<evidence type="ECO:0000313" key="3">
    <source>
        <dbReference type="Proteomes" id="UP000190166"/>
    </source>
</evidence>
<dbReference type="SMART" id="SM01235">
    <property type="entry name" value="Haem_bd"/>
    <property type="match status" value="1"/>
</dbReference>
<dbReference type="RefSeq" id="WP_079467672.1">
    <property type="nucleotide sequence ID" value="NZ_FUZZ01000001.1"/>
</dbReference>
<evidence type="ECO:0000313" key="2">
    <source>
        <dbReference type="EMBL" id="SKC95292.1"/>
    </source>
</evidence>
<dbReference type="CDD" id="cd20753">
    <property type="entry name" value="cyt_P460_Mc-like"/>
    <property type="match status" value="1"/>
</dbReference>
<keyword evidence="3" id="KW-1185">Reference proteome</keyword>
<name>A0A1T5N474_9BACT</name>
<evidence type="ECO:0000259" key="1">
    <source>
        <dbReference type="SMART" id="SM01235"/>
    </source>
</evidence>
<reference evidence="2 3" key="1">
    <citation type="submission" date="2017-02" db="EMBL/GenBank/DDBJ databases">
        <authorList>
            <person name="Peterson S.W."/>
        </authorList>
    </citation>
    <scope>NUCLEOTIDE SEQUENCE [LARGE SCALE GENOMIC DNA]</scope>
    <source>
        <strain evidence="2 3">DSM 18108</strain>
    </source>
</reference>
<sequence>MKLAALKKKPVLLIALFVVMLTGIQFIGQPVQNQPVTAPIKAPDEVLAILQRACYDCHSNETKLSWYDHIAPVSWLVSADVTTARSRFNLSTWDTLSPADQQGRLWEMVNMVLTGKMPLATYAATHPRSRLSAKDISVLKEYVTNTSPSTYHDTTVINEAAKEFRQFQQQSLPAAGNPVAANGVAYIPGYREWQVISTTNRFDNHSIRVVYGNAIAAKALRENQINPFPEGSTIVKVVWNSIEERNGDITPGSLNSVQIMTKNNKRFADSKGWGFAKFNGTALKPQGATPMFNTTCFNCHKIASGNDYVFNLPLADKENKREMFDAGNLHVITSFANRQQQSMSVLYGNTSAQQSALTGYKTYVPGEIFRLVTYKQADNKYWFGSYINGEVQSIETVSTASDAGVADKLTYKLERGQWPTGNAGDKVSPAARISAIFSHKPSVFP</sequence>
<dbReference type="STRING" id="393003.SAMN05660461_0327"/>
<protein>
    <submittedName>
        <fullName evidence="2">Cytochrome P460</fullName>
    </submittedName>
</protein>
<feature type="domain" description="Haem-binding" evidence="1">
    <location>
        <begin position="18"/>
        <end position="147"/>
    </location>
</feature>
<dbReference type="Pfam" id="PF16694">
    <property type="entry name" value="Cytochrome_P460"/>
    <property type="match status" value="1"/>
</dbReference>
<dbReference type="InterPro" id="IPR032033">
    <property type="entry name" value="Cytochrome_P460"/>
</dbReference>
<organism evidence="2 3">
    <name type="scientific">Chitinophaga ginsengisegetis</name>
    <dbReference type="NCBI Taxonomy" id="393003"/>
    <lineage>
        <taxon>Bacteria</taxon>
        <taxon>Pseudomonadati</taxon>
        <taxon>Bacteroidota</taxon>
        <taxon>Chitinophagia</taxon>
        <taxon>Chitinophagales</taxon>
        <taxon>Chitinophagaceae</taxon>
        <taxon>Chitinophaga</taxon>
    </lineage>
</organism>
<gene>
    <name evidence="2" type="ORF">SAMN05660461_0327</name>
</gene>
<accession>A0A1T5N474</accession>
<dbReference type="InterPro" id="IPR038142">
    <property type="entry name" value="Cytochrome_P460_sp"/>
</dbReference>
<dbReference type="EMBL" id="FUZZ01000001">
    <property type="protein sequence ID" value="SKC95292.1"/>
    <property type="molecule type" value="Genomic_DNA"/>
</dbReference>
<dbReference type="Pfam" id="PF14376">
    <property type="entry name" value="Haem_bd"/>
    <property type="match status" value="1"/>
</dbReference>
<dbReference type="AlphaFoldDB" id="A0A1T5N474"/>
<dbReference type="Proteomes" id="UP000190166">
    <property type="component" value="Unassembled WGS sequence"/>
</dbReference>
<dbReference type="Gene3D" id="3.50.70.20">
    <property type="entry name" value="Cytochrome P460"/>
    <property type="match status" value="1"/>
</dbReference>
<dbReference type="InterPro" id="IPR025992">
    <property type="entry name" value="Haem-bd"/>
</dbReference>